<keyword evidence="6" id="KW-0349">Heme</keyword>
<protein>
    <submittedName>
        <fullName evidence="8">Putative cytochrome P450</fullName>
    </submittedName>
</protein>
<dbReference type="EMBL" id="CM007892">
    <property type="protein sequence ID" value="OTG33091.1"/>
    <property type="molecule type" value="Genomic_DNA"/>
</dbReference>
<keyword evidence="4" id="KW-0560">Oxidoreductase</keyword>
<dbReference type="SUPFAM" id="SSF48264">
    <property type="entry name" value="Cytochrome P450"/>
    <property type="match status" value="1"/>
</dbReference>
<evidence type="ECO:0000256" key="3">
    <source>
        <dbReference type="ARBA" id="ARBA00022723"/>
    </source>
</evidence>
<evidence type="ECO:0000256" key="7">
    <source>
        <dbReference type="SAM" id="Phobius"/>
    </source>
</evidence>
<organism evidence="8 9">
    <name type="scientific">Helianthus annuus</name>
    <name type="common">Common sunflower</name>
    <dbReference type="NCBI Taxonomy" id="4232"/>
    <lineage>
        <taxon>Eukaryota</taxon>
        <taxon>Viridiplantae</taxon>
        <taxon>Streptophyta</taxon>
        <taxon>Embryophyta</taxon>
        <taxon>Tracheophyta</taxon>
        <taxon>Spermatophyta</taxon>
        <taxon>Magnoliopsida</taxon>
        <taxon>eudicotyledons</taxon>
        <taxon>Gunneridae</taxon>
        <taxon>Pentapetalae</taxon>
        <taxon>asterids</taxon>
        <taxon>campanulids</taxon>
        <taxon>Asterales</taxon>
        <taxon>Asteraceae</taxon>
        <taxon>Asteroideae</taxon>
        <taxon>Heliantheae alliance</taxon>
        <taxon>Heliantheae</taxon>
        <taxon>Helianthus</taxon>
    </lineage>
</organism>
<dbReference type="InterPro" id="IPR001128">
    <property type="entry name" value="Cyt_P450"/>
</dbReference>
<reference evidence="9" key="1">
    <citation type="journal article" date="2017" name="Nature">
        <title>The sunflower genome provides insights into oil metabolism, flowering and Asterid evolution.</title>
        <authorList>
            <person name="Badouin H."/>
            <person name="Gouzy J."/>
            <person name="Grassa C.J."/>
            <person name="Murat F."/>
            <person name="Staton S.E."/>
            <person name="Cottret L."/>
            <person name="Lelandais-Briere C."/>
            <person name="Owens G.L."/>
            <person name="Carrere S."/>
            <person name="Mayjonade B."/>
            <person name="Legrand L."/>
            <person name="Gill N."/>
            <person name="Kane N.C."/>
            <person name="Bowers J.E."/>
            <person name="Hubner S."/>
            <person name="Bellec A."/>
            <person name="Berard A."/>
            <person name="Berges H."/>
            <person name="Blanchet N."/>
            <person name="Boniface M.C."/>
            <person name="Brunel D."/>
            <person name="Catrice O."/>
            <person name="Chaidir N."/>
            <person name="Claudel C."/>
            <person name="Donnadieu C."/>
            <person name="Faraut T."/>
            <person name="Fievet G."/>
            <person name="Helmstetter N."/>
            <person name="King M."/>
            <person name="Knapp S.J."/>
            <person name="Lai Z."/>
            <person name="Le Paslier M.C."/>
            <person name="Lippi Y."/>
            <person name="Lorenzon L."/>
            <person name="Mandel J.R."/>
            <person name="Marage G."/>
            <person name="Marchand G."/>
            <person name="Marquand E."/>
            <person name="Bret-Mestries E."/>
            <person name="Morien E."/>
            <person name="Nambeesan S."/>
            <person name="Nguyen T."/>
            <person name="Pegot-Espagnet P."/>
            <person name="Pouilly N."/>
            <person name="Raftis F."/>
            <person name="Sallet E."/>
            <person name="Schiex T."/>
            <person name="Thomas J."/>
            <person name="Vandecasteele C."/>
            <person name="Vares D."/>
            <person name="Vear F."/>
            <person name="Vautrin S."/>
            <person name="Crespi M."/>
            <person name="Mangin B."/>
            <person name="Burke J.M."/>
            <person name="Salse J."/>
            <person name="Munos S."/>
            <person name="Vincourt P."/>
            <person name="Rieseberg L.H."/>
            <person name="Langlade N.B."/>
        </authorList>
    </citation>
    <scope>NUCLEOTIDE SEQUENCE [LARGE SCALE GENOMIC DNA]</scope>
    <source>
        <strain evidence="9">cv. SF193</strain>
    </source>
</reference>
<evidence type="ECO:0000256" key="6">
    <source>
        <dbReference type="PIRSR" id="PIRSR602403-1"/>
    </source>
</evidence>
<dbReference type="GO" id="GO:0004497">
    <property type="term" value="F:monooxygenase activity"/>
    <property type="evidence" value="ECO:0007669"/>
    <property type="project" value="InterPro"/>
</dbReference>
<dbReference type="AlphaFoldDB" id="A0A251VEI8"/>
<dbReference type="OMA" id="KARNHIN"/>
<keyword evidence="7" id="KW-1133">Transmembrane helix</keyword>
<dbReference type="PRINTS" id="PR00385">
    <property type="entry name" value="P450"/>
</dbReference>
<keyword evidence="7" id="KW-0472">Membrane</keyword>
<dbReference type="Gene3D" id="1.10.630.10">
    <property type="entry name" value="Cytochrome P450"/>
    <property type="match status" value="1"/>
</dbReference>
<dbReference type="GO" id="GO:0005506">
    <property type="term" value="F:iron ion binding"/>
    <property type="evidence" value="ECO:0007669"/>
    <property type="project" value="InterPro"/>
</dbReference>
<keyword evidence="3 6" id="KW-0479">Metal-binding</keyword>
<dbReference type="Proteomes" id="UP000215914">
    <property type="component" value="Chromosome 3"/>
</dbReference>
<gene>
    <name evidence="8" type="ORF">HannXRQ_Chr03g0093711</name>
</gene>
<dbReference type="InParanoid" id="A0A251VEI8"/>
<dbReference type="GO" id="GO:0020037">
    <property type="term" value="F:heme binding"/>
    <property type="evidence" value="ECO:0007669"/>
    <property type="project" value="InterPro"/>
</dbReference>
<dbReference type="Pfam" id="PF00067">
    <property type="entry name" value="p450"/>
    <property type="match status" value="1"/>
</dbReference>
<keyword evidence="5 6" id="KW-0408">Iron</keyword>
<evidence type="ECO:0000256" key="5">
    <source>
        <dbReference type="ARBA" id="ARBA00023004"/>
    </source>
</evidence>
<dbReference type="PANTHER" id="PTHR24296">
    <property type="entry name" value="CYTOCHROME P450"/>
    <property type="match status" value="1"/>
</dbReference>
<dbReference type="PRINTS" id="PR00465">
    <property type="entry name" value="EP450IV"/>
</dbReference>
<dbReference type="GO" id="GO:0016705">
    <property type="term" value="F:oxidoreductase activity, acting on paired donors, with incorporation or reduction of molecular oxygen"/>
    <property type="evidence" value="ECO:0007669"/>
    <property type="project" value="InterPro"/>
</dbReference>
<dbReference type="CDD" id="cd11064">
    <property type="entry name" value="CYP86A"/>
    <property type="match status" value="1"/>
</dbReference>
<evidence type="ECO:0000313" key="8">
    <source>
        <dbReference type="EMBL" id="OTG33091.1"/>
    </source>
</evidence>
<evidence type="ECO:0000256" key="1">
    <source>
        <dbReference type="ARBA" id="ARBA00001971"/>
    </source>
</evidence>
<dbReference type="InterPro" id="IPR002403">
    <property type="entry name" value="Cyt_P450_E_grp-IV"/>
</dbReference>
<feature type="binding site" description="axial binding residue" evidence="6">
    <location>
        <position position="445"/>
    </location>
    <ligand>
        <name>heme</name>
        <dbReference type="ChEBI" id="CHEBI:30413"/>
    </ligand>
    <ligandPart>
        <name>Fe</name>
        <dbReference type="ChEBI" id="CHEBI:18248"/>
    </ligandPart>
</feature>
<evidence type="ECO:0000256" key="2">
    <source>
        <dbReference type="ARBA" id="ARBA00010617"/>
    </source>
</evidence>
<keyword evidence="7" id="KW-0812">Transmembrane</keyword>
<comment type="cofactor">
    <cofactor evidence="1 6">
        <name>heme</name>
        <dbReference type="ChEBI" id="CHEBI:30413"/>
    </cofactor>
</comment>
<keyword evidence="9" id="KW-1185">Reference proteome</keyword>
<dbReference type="InterPro" id="IPR036396">
    <property type="entry name" value="Cyt_P450_sf"/>
</dbReference>
<name>A0A251VEI8_HELAN</name>
<feature type="transmembrane region" description="Helical" evidence="7">
    <location>
        <begin position="6"/>
        <end position="29"/>
    </location>
</feature>
<sequence>MTMDIIGNAVFILPVITTLFLLIILLYIYNEHQLHGKKYHPVGGTVLSMLINYKRLHHYMSDLSAKYKTYRLLSPFRNEVYTSDPANVEYILKTNFENYGKELLGDGIFAVDGDKWREQRKVSSSQFSMKVLRDFSTIIFKKYAIKLGNILSEAASSKQKMDINELIMKATMDSVFKVGFGIDLENMSGTSEEGIAFSSAFDNANESIMRRHVDSTWKIKKFLNVGSESELKRSIKLIDDFVYKLIQMKSKQMHDSTDDISLKKEDILSRFMQTNDRDTKYLRDIVLNFLLAGKDTIAITMTWFIYMLCKHPDVQDKVAKEIKEATYVNEQDDITNVADFASCVTEDALQKLNYLHATLTETMRLYPAVPMDPKICYSDDVLPDGYNVKKGDMVTYMPYAMGRMKYLWGEDANEFKPERWLDHSGVFHPENPFKFTVFQAGPRICLGRDFAYRFLKIFSSILLGCFVFKLSDENKVASYKTTINLSIDGPLHVFVSFRSGLAKS</sequence>
<proteinExistence type="inferred from homology"/>
<evidence type="ECO:0000313" key="9">
    <source>
        <dbReference type="Proteomes" id="UP000215914"/>
    </source>
</evidence>
<evidence type="ECO:0000256" key="4">
    <source>
        <dbReference type="ARBA" id="ARBA00023002"/>
    </source>
</evidence>
<accession>A0A251VEI8</accession>
<comment type="similarity">
    <text evidence="2">Belongs to the cytochrome P450 family.</text>
</comment>